<dbReference type="Proteomes" id="UP000033163">
    <property type="component" value="Chromosome I"/>
</dbReference>
<evidence type="ECO:0000313" key="2">
    <source>
        <dbReference type="Proteomes" id="UP000033163"/>
    </source>
</evidence>
<dbReference type="PROSITE" id="PS51257">
    <property type="entry name" value="PROKAR_LIPOPROTEIN"/>
    <property type="match status" value="1"/>
</dbReference>
<dbReference type="EMBL" id="LN831776">
    <property type="protein sequence ID" value="CQR58323.1"/>
    <property type="molecule type" value="Genomic_DNA"/>
</dbReference>
<sequence>MKQPLSTVVMPVSCGCFAVVPIRVNTAAMQHLDR</sequence>
<dbReference type="HOGENOM" id="CLU_3374971_0_0_9"/>
<dbReference type="AlphaFoldDB" id="A0A0E3WJ80"/>
<reference evidence="2" key="1">
    <citation type="submission" date="2015-03" db="EMBL/GenBank/DDBJ databases">
        <authorList>
            <person name="Wibberg D."/>
        </authorList>
    </citation>
    <scope>NUCLEOTIDE SEQUENCE [LARGE SCALE GENOMIC DNA]</scope>
</reference>
<protein>
    <submittedName>
        <fullName evidence="1">Uncharacterized protein</fullName>
    </submittedName>
</protein>
<accession>A0A0E3WJ80</accession>
<dbReference type="PATRIC" id="fig|1073571.4.peg.6374"/>
<name>A0A0E3WJ80_9BACL</name>
<evidence type="ECO:0000313" key="1">
    <source>
        <dbReference type="EMBL" id="CQR58323.1"/>
    </source>
</evidence>
<dbReference type="KEGG" id="pri:PRIO_5954"/>
<organism evidence="1 2">
    <name type="scientific">Paenibacillus riograndensis SBR5</name>
    <dbReference type="NCBI Taxonomy" id="1073571"/>
    <lineage>
        <taxon>Bacteria</taxon>
        <taxon>Bacillati</taxon>
        <taxon>Bacillota</taxon>
        <taxon>Bacilli</taxon>
        <taxon>Bacillales</taxon>
        <taxon>Paenibacillaceae</taxon>
        <taxon>Paenibacillus</taxon>
        <taxon>Paenibacillus sonchi group</taxon>
    </lineage>
</organism>
<gene>
    <name evidence="1" type="ORF">PRIO_5954</name>
</gene>
<proteinExistence type="predicted"/>